<reference evidence="2 3" key="1">
    <citation type="submission" date="2018-05" db="EMBL/GenBank/DDBJ databases">
        <title>Genomic Encyclopedia of Archaeal and Bacterial Type Strains, Phase II (KMG-II): from individual species to whole genera.</title>
        <authorList>
            <person name="Goeker M."/>
        </authorList>
    </citation>
    <scope>NUCLEOTIDE SEQUENCE [LARGE SCALE GENOMIC DNA]</scope>
    <source>
        <strain evidence="2 3">DSM 22214</strain>
    </source>
</reference>
<dbReference type="RefSeq" id="WP_229201533.1">
    <property type="nucleotide sequence ID" value="NZ_QGGO01000018.1"/>
</dbReference>
<feature type="transmembrane region" description="Helical" evidence="1">
    <location>
        <begin position="131"/>
        <end position="154"/>
    </location>
</feature>
<organism evidence="2 3">
    <name type="scientific">Arcicella aurantiaca</name>
    <dbReference type="NCBI Taxonomy" id="591202"/>
    <lineage>
        <taxon>Bacteria</taxon>
        <taxon>Pseudomonadati</taxon>
        <taxon>Bacteroidota</taxon>
        <taxon>Cytophagia</taxon>
        <taxon>Cytophagales</taxon>
        <taxon>Flectobacillaceae</taxon>
        <taxon>Arcicella</taxon>
    </lineage>
</organism>
<keyword evidence="1" id="KW-0812">Transmembrane</keyword>
<accession>A0A316DXX5</accession>
<keyword evidence="1" id="KW-0472">Membrane</keyword>
<name>A0A316DXX5_9BACT</name>
<dbReference type="Proteomes" id="UP000245489">
    <property type="component" value="Unassembled WGS sequence"/>
</dbReference>
<comment type="caution">
    <text evidence="2">The sequence shown here is derived from an EMBL/GenBank/DDBJ whole genome shotgun (WGS) entry which is preliminary data.</text>
</comment>
<dbReference type="InterPro" id="IPR007403">
    <property type="entry name" value="DUF456"/>
</dbReference>
<dbReference type="Pfam" id="PF04306">
    <property type="entry name" value="DUF456"/>
    <property type="match status" value="1"/>
</dbReference>
<keyword evidence="1" id="KW-1133">Transmembrane helix</keyword>
<evidence type="ECO:0000313" key="3">
    <source>
        <dbReference type="Proteomes" id="UP000245489"/>
    </source>
</evidence>
<dbReference type="PANTHER" id="PTHR39165">
    <property type="entry name" value="IG HYPOTHETICAL 17883"/>
    <property type="match status" value="1"/>
</dbReference>
<proteinExistence type="predicted"/>
<evidence type="ECO:0000256" key="1">
    <source>
        <dbReference type="SAM" id="Phobius"/>
    </source>
</evidence>
<sequence>MMDILLLIASIFCLFVGLAGAVLPLPGPPISLIGLFFLNASKYADYDRKTLTIFTLLTIIMSVFDYYAPIWGTKKFGGTKYGSWGSTIGLLAGLFFTPIGMFLGAFLGAFLGEIVGKTEPDKALKAAIGSMIGLITGIIGKVILCLIMMIYAGMAIGEYFMMMS</sequence>
<dbReference type="AlphaFoldDB" id="A0A316DXX5"/>
<feature type="transmembrane region" description="Helical" evidence="1">
    <location>
        <begin position="88"/>
        <end position="111"/>
    </location>
</feature>
<keyword evidence="3" id="KW-1185">Reference proteome</keyword>
<dbReference type="PANTHER" id="PTHR39165:SF1">
    <property type="entry name" value="DUF456 DOMAIN-CONTAINING PROTEIN"/>
    <property type="match status" value="1"/>
</dbReference>
<dbReference type="EMBL" id="QGGO01000018">
    <property type="protein sequence ID" value="PWK22961.1"/>
    <property type="molecule type" value="Genomic_DNA"/>
</dbReference>
<feature type="transmembrane region" description="Helical" evidence="1">
    <location>
        <begin position="48"/>
        <end position="67"/>
    </location>
</feature>
<gene>
    <name evidence="2" type="ORF">LV89_03227</name>
</gene>
<protein>
    <recommendedName>
        <fullName evidence="4">DUF456 domain-containing protein</fullName>
    </recommendedName>
</protein>
<evidence type="ECO:0000313" key="2">
    <source>
        <dbReference type="EMBL" id="PWK22961.1"/>
    </source>
</evidence>
<evidence type="ECO:0008006" key="4">
    <source>
        <dbReference type="Google" id="ProtNLM"/>
    </source>
</evidence>